<feature type="transmembrane region" description="Helical" evidence="1">
    <location>
        <begin position="48"/>
        <end position="67"/>
    </location>
</feature>
<keyword evidence="1" id="KW-0812">Transmembrane</keyword>
<feature type="transmembrane region" description="Helical" evidence="1">
    <location>
        <begin position="23"/>
        <end position="41"/>
    </location>
</feature>
<dbReference type="InterPro" id="IPR014509">
    <property type="entry name" value="YjdF-like"/>
</dbReference>
<feature type="transmembrane region" description="Helical" evidence="1">
    <location>
        <begin position="122"/>
        <end position="143"/>
    </location>
</feature>
<keyword evidence="1" id="KW-0472">Membrane</keyword>
<keyword evidence="1" id="KW-1133">Transmembrane helix</keyword>
<sequence>MELDAHPQGQSPGPTAVWTWRELLVLAFTLSYLAPFTLVCLRGGNREFFLYLGVMVVLIAVVGGLHARVRLHLVSLWGLSLWGLAHLSGGLVPIPASWPHEDTLVLYDWWLIPERLKYDQVLHAYGFGLTTWVCWQGLARALAHHGAPVSPSWGLLTLCFAAGMGFGALNEVIEFLATLLIPNTNVGGYVNTGWDLVFNACGSLAAALGIAVFSQRRRLQQRAEP</sequence>
<evidence type="ECO:0000313" key="2">
    <source>
        <dbReference type="EMBL" id="HGT38567.1"/>
    </source>
</evidence>
<comment type="caution">
    <text evidence="2">The sequence shown here is derived from an EMBL/GenBank/DDBJ whole genome shotgun (WGS) entry which is preliminary data.</text>
</comment>
<gene>
    <name evidence="2" type="ORF">ENS64_04805</name>
</gene>
<name>A0A7C4QM38_9PLAN</name>
<reference evidence="2" key="1">
    <citation type="journal article" date="2020" name="mSystems">
        <title>Genome- and Community-Level Interaction Insights into Carbon Utilization and Element Cycling Functions of Hydrothermarchaeota in Hydrothermal Sediment.</title>
        <authorList>
            <person name="Zhou Z."/>
            <person name="Liu Y."/>
            <person name="Xu W."/>
            <person name="Pan J."/>
            <person name="Luo Z.H."/>
            <person name="Li M."/>
        </authorList>
    </citation>
    <scope>NUCLEOTIDE SEQUENCE [LARGE SCALE GENOMIC DNA]</scope>
    <source>
        <strain evidence="2">SpSt-508</strain>
    </source>
</reference>
<dbReference type="Pfam" id="PF09997">
    <property type="entry name" value="DUF2238"/>
    <property type="match status" value="1"/>
</dbReference>
<evidence type="ECO:0000256" key="1">
    <source>
        <dbReference type="SAM" id="Phobius"/>
    </source>
</evidence>
<dbReference type="AlphaFoldDB" id="A0A7C4QM38"/>
<organism evidence="2">
    <name type="scientific">Schlesneria paludicola</name>
    <dbReference type="NCBI Taxonomy" id="360056"/>
    <lineage>
        <taxon>Bacteria</taxon>
        <taxon>Pseudomonadati</taxon>
        <taxon>Planctomycetota</taxon>
        <taxon>Planctomycetia</taxon>
        <taxon>Planctomycetales</taxon>
        <taxon>Planctomycetaceae</taxon>
        <taxon>Schlesneria</taxon>
    </lineage>
</organism>
<dbReference type="EMBL" id="DSVQ01000010">
    <property type="protein sequence ID" value="HGT38567.1"/>
    <property type="molecule type" value="Genomic_DNA"/>
</dbReference>
<accession>A0A7C4QM38</accession>
<proteinExistence type="predicted"/>
<feature type="transmembrane region" description="Helical" evidence="1">
    <location>
        <begin position="193"/>
        <end position="213"/>
    </location>
</feature>
<protein>
    <submittedName>
        <fullName evidence="2">DUF2238 domain-containing protein</fullName>
    </submittedName>
</protein>
<feature type="transmembrane region" description="Helical" evidence="1">
    <location>
        <begin position="155"/>
        <end position="181"/>
    </location>
</feature>